<keyword evidence="3" id="KW-0808">Transferase</keyword>
<dbReference type="CDD" id="cd03057">
    <property type="entry name" value="GST_N_Beta"/>
    <property type="match status" value="1"/>
</dbReference>
<dbReference type="NCBIfam" id="NF007831">
    <property type="entry name" value="PRK10542.1"/>
    <property type="match status" value="1"/>
</dbReference>
<evidence type="ECO:0000259" key="1">
    <source>
        <dbReference type="PROSITE" id="PS50404"/>
    </source>
</evidence>
<feature type="domain" description="GST N-terminal" evidence="1">
    <location>
        <begin position="1"/>
        <end position="81"/>
    </location>
</feature>
<dbReference type="PANTHER" id="PTHR44051">
    <property type="entry name" value="GLUTATHIONE S-TRANSFERASE-RELATED"/>
    <property type="match status" value="1"/>
</dbReference>
<dbReference type="GO" id="GO:0016740">
    <property type="term" value="F:transferase activity"/>
    <property type="evidence" value="ECO:0007669"/>
    <property type="project" value="UniProtKB-KW"/>
</dbReference>
<organism evidence="3 4">
    <name type="scientific">Kiloniella litopenaei</name>
    <dbReference type="NCBI Taxonomy" id="1549748"/>
    <lineage>
        <taxon>Bacteria</taxon>
        <taxon>Pseudomonadati</taxon>
        <taxon>Pseudomonadota</taxon>
        <taxon>Alphaproteobacteria</taxon>
        <taxon>Rhodospirillales</taxon>
        <taxon>Kiloniellaceae</taxon>
        <taxon>Kiloniella</taxon>
    </lineage>
</organism>
<dbReference type="InterPro" id="IPR004045">
    <property type="entry name" value="Glutathione_S-Trfase_N"/>
</dbReference>
<sequence>MKLYYKPGACSLASHIILQELGHDFDIEKVDTDIKQTESGEDFRLVNPNGYVPALRLDNGEVLTEGAAILQFLADQKPESGLTPATGSVERARLQEHLNFISSELHKAFGPFFSGNAEGDARQPAEENVAKKMAHFEKILSDGRKYLLGDTFSVADAYLFVVSNWSNFVGINMDSVPNLAAFVNRVASREKTQTALAAEGLLN</sequence>
<dbReference type="InterPro" id="IPR036282">
    <property type="entry name" value="Glutathione-S-Trfase_C_sf"/>
</dbReference>
<evidence type="ECO:0000313" key="4">
    <source>
        <dbReference type="Proteomes" id="UP000034491"/>
    </source>
</evidence>
<dbReference type="SFLD" id="SFLDS00019">
    <property type="entry name" value="Glutathione_Transferase_(cytos"/>
    <property type="match status" value="1"/>
</dbReference>
<accession>A0A0M2RGA5</accession>
<dbReference type="AlphaFoldDB" id="A0A0M2RGA5"/>
<dbReference type="InterPro" id="IPR040079">
    <property type="entry name" value="Glutathione_S-Trfase"/>
</dbReference>
<dbReference type="RefSeq" id="WP_046501546.1">
    <property type="nucleotide sequence ID" value="NZ_CBDDLU010000003.1"/>
</dbReference>
<comment type="caution">
    <text evidence="3">The sequence shown here is derived from an EMBL/GenBank/DDBJ whole genome shotgun (WGS) entry which is preliminary data.</text>
</comment>
<dbReference type="SFLD" id="SFLDG01150">
    <property type="entry name" value="Main.1:_Beta-like"/>
    <property type="match status" value="1"/>
</dbReference>
<proteinExistence type="predicted"/>
<dbReference type="PROSITE" id="PS50405">
    <property type="entry name" value="GST_CTER"/>
    <property type="match status" value="1"/>
</dbReference>
<dbReference type="InterPro" id="IPR010987">
    <property type="entry name" value="Glutathione-S-Trfase_C-like"/>
</dbReference>
<protein>
    <submittedName>
        <fullName evidence="3">Glutathione S-transferase</fullName>
    </submittedName>
</protein>
<dbReference type="PROSITE" id="PS50404">
    <property type="entry name" value="GST_NTER"/>
    <property type="match status" value="1"/>
</dbReference>
<dbReference type="CDD" id="cd03188">
    <property type="entry name" value="GST_C_Beta"/>
    <property type="match status" value="1"/>
</dbReference>
<keyword evidence="4" id="KW-1185">Reference proteome</keyword>
<dbReference type="Proteomes" id="UP000034491">
    <property type="component" value="Unassembled WGS sequence"/>
</dbReference>
<evidence type="ECO:0000313" key="3">
    <source>
        <dbReference type="EMBL" id="KKJ78598.1"/>
    </source>
</evidence>
<dbReference type="Pfam" id="PF13409">
    <property type="entry name" value="GST_N_2"/>
    <property type="match status" value="1"/>
</dbReference>
<dbReference type="STRING" id="1549748.WH95_00380"/>
<dbReference type="InterPro" id="IPR004046">
    <property type="entry name" value="GST_C"/>
</dbReference>
<evidence type="ECO:0000259" key="2">
    <source>
        <dbReference type="PROSITE" id="PS50405"/>
    </source>
</evidence>
<dbReference type="InterPro" id="IPR036249">
    <property type="entry name" value="Thioredoxin-like_sf"/>
</dbReference>
<dbReference type="SUPFAM" id="SSF52833">
    <property type="entry name" value="Thioredoxin-like"/>
    <property type="match status" value="1"/>
</dbReference>
<feature type="domain" description="GST C-terminal" evidence="2">
    <location>
        <begin position="87"/>
        <end position="203"/>
    </location>
</feature>
<dbReference type="OrthoDB" id="7583243at2"/>
<dbReference type="PATRIC" id="fig|1549748.8.peg.82"/>
<dbReference type="SUPFAM" id="SSF47616">
    <property type="entry name" value="GST C-terminal domain-like"/>
    <property type="match status" value="1"/>
</dbReference>
<reference evidence="3 4" key="1">
    <citation type="submission" date="2015-03" db="EMBL/GenBank/DDBJ databases">
        <title>Genome sequence of Kiloniella sp. P1-1, isolated from the gut microflora of Pacific white shrimp, Penaeus vannamei.</title>
        <authorList>
            <person name="Shao Z."/>
            <person name="Wang L."/>
            <person name="Li X."/>
        </authorList>
    </citation>
    <scope>NUCLEOTIDE SEQUENCE [LARGE SCALE GENOMIC DNA]</scope>
    <source>
        <strain evidence="3 4">P1-1</strain>
    </source>
</reference>
<dbReference type="Pfam" id="PF00043">
    <property type="entry name" value="GST_C"/>
    <property type="match status" value="1"/>
</dbReference>
<dbReference type="Gene3D" id="3.40.30.10">
    <property type="entry name" value="Glutaredoxin"/>
    <property type="match status" value="1"/>
</dbReference>
<dbReference type="EMBL" id="LANI01000001">
    <property type="protein sequence ID" value="KKJ78598.1"/>
    <property type="molecule type" value="Genomic_DNA"/>
</dbReference>
<name>A0A0M2RGA5_9PROT</name>
<dbReference type="SFLD" id="SFLDG00358">
    <property type="entry name" value="Main_(cytGST)"/>
    <property type="match status" value="1"/>
</dbReference>
<dbReference type="Gene3D" id="1.20.1050.10">
    <property type="match status" value="1"/>
</dbReference>
<dbReference type="PANTHER" id="PTHR44051:SF8">
    <property type="entry name" value="GLUTATHIONE S-TRANSFERASE GSTA"/>
    <property type="match status" value="1"/>
</dbReference>
<gene>
    <name evidence="3" type="ORF">WH95_00380</name>
</gene>